<organism evidence="2 3">
    <name type="scientific">Pedobacter paludis</name>
    <dbReference type="NCBI Taxonomy" id="2203212"/>
    <lineage>
        <taxon>Bacteria</taxon>
        <taxon>Pseudomonadati</taxon>
        <taxon>Bacteroidota</taxon>
        <taxon>Sphingobacteriia</taxon>
        <taxon>Sphingobacteriales</taxon>
        <taxon>Sphingobacteriaceae</taxon>
        <taxon>Pedobacter</taxon>
    </lineage>
</organism>
<dbReference type="InterPro" id="IPR018490">
    <property type="entry name" value="cNMP-bd_dom_sf"/>
</dbReference>
<evidence type="ECO:0000259" key="1">
    <source>
        <dbReference type="Pfam" id="PF00027"/>
    </source>
</evidence>
<dbReference type="InterPro" id="IPR014710">
    <property type="entry name" value="RmlC-like_jellyroll"/>
</dbReference>
<sequence length="196" mass="22913">MINQFKNYLKEKIQITDEQFDSISGDLKIKKFDKNEIIQYTGDISKHGFFVCKGLLRTYSIDSKGKEHILQFAPENWLISDRNNMNNEASVFFIDAIENTEAVLMPNDFMEQAAIKVPCLQPMHTRLLNNSIRFMQKRINMLLSATAEERYLDFIKLYPNLTLRVPQWMIASYLGITPESLSRVRKELANKHFRPS</sequence>
<dbReference type="OrthoDB" id="1092431at2"/>
<evidence type="ECO:0000313" key="2">
    <source>
        <dbReference type="EMBL" id="PWS32924.1"/>
    </source>
</evidence>
<dbReference type="EMBL" id="QGNY01000002">
    <property type="protein sequence ID" value="PWS32924.1"/>
    <property type="molecule type" value="Genomic_DNA"/>
</dbReference>
<name>A0A317F194_9SPHI</name>
<dbReference type="RefSeq" id="WP_109929086.1">
    <property type="nucleotide sequence ID" value="NZ_QGNY01000002.1"/>
</dbReference>
<dbReference type="Pfam" id="PF00027">
    <property type="entry name" value="cNMP_binding"/>
    <property type="match status" value="1"/>
</dbReference>
<dbReference type="AlphaFoldDB" id="A0A317F194"/>
<feature type="domain" description="Cyclic nucleotide-binding" evidence="1">
    <location>
        <begin position="30"/>
        <end position="113"/>
    </location>
</feature>
<dbReference type="InterPro" id="IPR000595">
    <property type="entry name" value="cNMP-bd_dom"/>
</dbReference>
<proteinExistence type="predicted"/>
<dbReference type="Proteomes" id="UP000245391">
    <property type="component" value="Unassembled WGS sequence"/>
</dbReference>
<gene>
    <name evidence="2" type="ORF">DF947_07610</name>
</gene>
<evidence type="ECO:0000313" key="3">
    <source>
        <dbReference type="Proteomes" id="UP000245391"/>
    </source>
</evidence>
<comment type="caution">
    <text evidence="2">The sequence shown here is derived from an EMBL/GenBank/DDBJ whole genome shotgun (WGS) entry which is preliminary data.</text>
</comment>
<dbReference type="SUPFAM" id="SSF51206">
    <property type="entry name" value="cAMP-binding domain-like"/>
    <property type="match status" value="1"/>
</dbReference>
<accession>A0A317F194</accession>
<reference evidence="3" key="1">
    <citation type="submission" date="2018-05" db="EMBL/GenBank/DDBJ databases">
        <title>Pedobacter paludis sp. nov., isolated from wetland soil.</title>
        <authorList>
            <person name="Zhang Y."/>
        </authorList>
    </citation>
    <scope>NUCLEOTIDE SEQUENCE [LARGE SCALE GENOMIC DNA]</scope>
    <source>
        <strain evidence="3">R-8</strain>
    </source>
</reference>
<keyword evidence="3" id="KW-1185">Reference proteome</keyword>
<dbReference type="Gene3D" id="2.60.120.10">
    <property type="entry name" value="Jelly Rolls"/>
    <property type="match status" value="1"/>
</dbReference>
<protein>
    <submittedName>
        <fullName evidence="2">Cyclic nucleotide-binding protein</fullName>
    </submittedName>
</protein>
<dbReference type="CDD" id="cd00038">
    <property type="entry name" value="CAP_ED"/>
    <property type="match status" value="1"/>
</dbReference>